<gene>
    <name evidence="1" type="ORF">MsedE_1359</name>
</gene>
<sequence>MIIMEIKEFIEGNKKTIILDEDLHRIITFRIDRETNKRLEELSAKLNVTKTKLILNMIMKFLAEDEQRRILILQYPVTINSNSIIGVRVTESLLSMFIEKVPTEYPYTVALRKIVTFYTNDIRENIL</sequence>
<evidence type="ECO:0000313" key="2">
    <source>
        <dbReference type="Proteomes" id="UP000056255"/>
    </source>
</evidence>
<dbReference type="Proteomes" id="UP000056255">
    <property type="component" value="Chromosome"/>
</dbReference>
<proteinExistence type="predicted"/>
<dbReference type="PATRIC" id="fig|43687.9.peg.1456"/>
<organism evidence="1 2">
    <name type="scientific">Metallosphaera sedula</name>
    <dbReference type="NCBI Taxonomy" id="43687"/>
    <lineage>
        <taxon>Archaea</taxon>
        <taxon>Thermoproteota</taxon>
        <taxon>Thermoprotei</taxon>
        <taxon>Sulfolobales</taxon>
        <taxon>Sulfolobaceae</taxon>
        <taxon>Metallosphaera</taxon>
    </lineage>
</organism>
<name>A0A0K1T8K4_9CREN</name>
<dbReference type="EMBL" id="CP012176">
    <property type="protein sequence ID" value="AKV83322.1"/>
    <property type="molecule type" value="Genomic_DNA"/>
</dbReference>
<reference evidence="1 2" key="1">
    <citation type="submission" date="2015-07" db="EMBL/GenBank/DDBJ databases">
        <title>Physiological, transcriptional responses and genome re-sequencing of acid resistant extremely thermoacidophilic Metallosphaera sedula SARC-M1.</title>
        <authorList>
            <person name="Ai C."/>
            <person name="McCarthy S."/>
            <person name="Eckrich V."/>
            <person name="Rudrappa D."/>
            <person name="Qiu G."/>
            <person name="Blum P."/>
        </authorList>
    </citation>
    <scope>NUCLEOTIDE SEQUENCE [LARGE SCALE GENOMIC DNA]</scope>
    <source>
        <strain evidence="1 2">SARC-M1</strain>
    </source>
</reference>
<dbReference type="AlphaFoldDB" id="A0A0K1T8K4"/>
<evidence type="ECO:0008006" key="3">
    <source>
        <dbReference type="Google" id="ProtNLM"/>
    </source>
</evidence>
<evidence type="ECO:0000313" key="1">
    <source>
        <dbReference type="EMBL" id="AKV83322.1"/>
    </source>
</evidence>
<accession>A0A0K1T8K4</accession>
<protein>
    <recommendedName>
        <fullName evidence="3">CopG domain protein DNA-binding domain protein</fullName>
    </recommendedName>
</protein>